<dbReference type="Gene3D" id="2.40.50.140">
    <property type="entry name" value="Nucleic acid-binding proteins"/>
    <property type="match status" value="1"/>
</dbReference>
<dbReference type="InterPro" id="IPR012340">
    <property type="entry name" value="NA-bd_OB-fold"/>
</dbReference>
<dbReference type="GO" id="GO:0003677">
    <property type="term" value="F:DNA binding"/>
    <property type="evidence" value="ECO:0007669"/>
    <property type="project" value="UniProtKB-KW"/>
</dbReference>
<dbReference type="InterPro" id="IPR052513">
    <property type="entry name" value="Thioester_dehydratase-like"/>
</dbReference>
<dbReference type="EMBL" id="LT981265">
    <property type="protein sequence ID" value="SPC33840.1"/>
    <property type="molecule type" value="Genomic_DNA"/>
</dbReference>
<name>A0A2K5AQC9_9ARCH</name>
<dbReference type="SUPFAM" id="SSF50249">
    <property type="entry name" value="Nucleic acid-binding proteins"/>
    <property type="match status" value="1"/>
</dbReference>
<dbReference type="Proteomes" id="UP000236248">
    <property type="component" value="Chromosome NCAV"/>
</dbReference>
<dbReference type="InterPro" id="IPR022002">
    <property type="entry name" value="ChsH2_Znr"/>
</dbReference>
<reference evidence="5" key="1">
    <citation type="submission" date="2018-01" db="EMBL/GenBank/DDBJ databases">
        <authorList>
            <person name="Kerou L M."/>
        </authorList>
    </citation>
    <scope>NUCLEOTIDE SEQUENCE [LARGE SCALE GENOMIC DNA]</scope>
    <source>
        <strain evidence="5">SCU2</strain>
    </source>
</reference>
<sequence>MKEGMAKKGQDISVSASEGREPNTLGSNNYAGIEVREGDLRDGKYMSIRYSARFRYRWDTGIAVGRFLEGLRSGRIVGSRCKVCKRVLVPPRIFCELDFAQIDDWVYVYDTGCVNTYSISYIDKQARRMSNPVIVAVIELDGASQGMGIMHLLGEVRPEDVHVGMRVKAVWRSREERKGAITDIVYFKPL</sequence>
<feature type="domain" description="ChsH2 rubredoxin-like zinc ribbon" evidence="3">
    <location>
        <begin position="69"/>
        <end position="96"/>
    </location>
</feature>
<dbReference type="Gene3D" id="6.10.30.10">
    <property type="match status" value="1"/>
</dbReference>
<evidence type="ECO:0000313" key="4">
    <source>
        <dbReference type="EMBL" id="SPC33840.1"/>
    </source>
</evidence>
<dbReference type="RefSeq" id="WP_197706710.1">
    <property type="nucleotide sequence ID" value="NZ_LT981265.1"/>
</dbReference>
<evidence type="ECO:0000259" key="2">
    <source>
        <dbReference type="Pfam" id="PF01796"/>
    </source>
</evidence>
<organism evidence="4 5">
    <name type="scientific">Candidatus Nitrosocaldus cavascurensis</name>
    <dbReference type="NCBI Taxonomy" id="2058097"/>
    <lineage>
        <taxon>Archaea</taxon>
        <taxon>Nitrososphaerota</taxon>
        <taxon>Nitrososphaeria</taxon>
        <taxon>Candidatus Nitrosocaldales</taxon>
        <taxon>Candidatus Nitrosocaldaceae</taxon>
        <taxon>Candidatus Nitrosocaldus</taxon>
    </lineage>
</organism>
<feature type="domain" description="ChsH2 C-terminal OB-fold" evidence="2">
    <location>
        <begin position="105"/>
        <end position="172"/>
    </location>
</feature>
<evidence type="ECO:0000256" key="1">
    <source>
        <dbReference type="SAM" id="MobiDB-lite"/>
    </source>
</evidence>
<dbReference type="Pfam" id="PF12172">
    <property type="entry name" value="zf-ChsH2"/>
    <property type="match status" value="1"/>
</dbReference>
<feature type="region of interest" description="Disordered" evidence="1">
    <location>
        <begin position="1"/>
        <end position="25"/>
    </location>
</feature>
<protein>
    <submittedName>
        <fullName evidence="4">DNA-binding protein</fullName>
    </submittedName>
</protein>
<dbReference type="PANTHER" id="PTHR34075">
    <property type="entry name" value="BLR3430 PROTEIN"/>
    <property type="match status" value="1"/>
</dbReference>
<dbReference type="InterPro" id="IPR002878">
    <property type="entry name" value="ChsH2_C"/>
</dbReference>
<keyword evidence="5" id="KW-1185">Reference proteome</keyword>
<feature type="compositionally biased region" description="Basic and acidic residues" evidence="1">
    <location>
        <begin position="1"/>
        <end position="10"/>
    </location>
</feature>
<dbReference type="Pfam" id="PF01796">
    <property type="entry name" value="OB_ChsH2_C"/>
    <property type="match status" value="1"/>
</dbReference>
<gene>
    <name evidence="4" type="ORF">NCAV_0657</name>
</gene>
<keyword evidence="4" id="KW-0238">DNA-binding</keyword>
<dbReference type="KEGG" id="ncv:NCAV_0657"/>
<dbReference type="GeneID" id="41594728"/>
<dbReference type="PANTHER" id="PTHR34075:SF4">
    <property type="entry name" value="DUF35 DOMAIN-CONTAINING PROTEIN"/>
    <property type="match status" value="1"/>
</dbReference>
<evidence type="ECO:0000313" key="5">
    <source>
        <dbReference type="Proteomes" id="UP000236248"/>
    </source>
</evidence>
<proteinExistence type="predicted"/>
<evidence type="ECO:0000259" key="3">
    <source>
        <dbReference type="Pfam" id="PF12172"/>
    </source>
</evidence>
<accession>A0A2K5AQC9</accession>
<dbReference type="AlphaFoldDB" id="A0A2K5AQC9"/>